<dbReference type="SMART" id="SM00858">
    <property type="entry name" value="SAF"/>
    <property type="match status" value="1"/>
</dbReference>
<dbReference type="PANTHER" id="PTHR30536">
    <property type="entry name" value="ALTRONATE/GALACTARATE DEHYDRATASE"/>
    <property type="match status" value="1"/>
</dbReference>
<organism evidence="3 5">
    <name type="scientific">Serratia liquefaciens</name>
    <dbReference type="NCBI Taxonomy" id="614"/>
    <lineage>
        <taxon>Bacteria</taxon>
        <taxon>Pseudomonadati</taxon>
        <taxon>Pseudomonadota</taxon>
        <taxon>Gammaproteobacteria</taxon>
        <taxon>Enterobacterales</taxon>
        <taxon>Yersiniaceae</taxon>
        <taxon>Serratia</taxon>
    </lineage>
</organism>
<evidence type="ECO:0000256" key="1">
    <source>
        <dbReference type="ARBA" id="ARBA00023239"/>
    </source>
</evidence>
<feature type="domain" description="SAF" evidence="2">
    <location>
        <begin position="12"/>
        <end position="85"/>
    </location>
</feature>
<dbReference type="GO" id="GO:0016829">
    <property type="term" value="F:lyase activity"/>
    <property type="evidence" value="ECO:0007669"/>
    <property type="project" value="UniProtKB-KW"/>
</dbReference>
<accession>A0A379YLV2</accession>
<evidence type="ECO:0000313" key="4">
    <source>
        <dbReference type="EMBL" id="QQU56728.1"/>
    </source>
</evidence>
<dbReference type="PANTHER" id="PTHR30536:SF5">
    <property type="entry name" value="ALTRONATE DEHYDRATASE"/>
    <property type="match status" value="1"/>
</dbReference>
<dbReference type="InterPro" id="IPR013974">
    <property type="entry name" value="SAF"/>
</dbReference>
<evidence type="ECO:0000259" key="2">
    <source>
        <dbReference type="SMART" id="SM00858"/>
    </source>
</evidence>
<sequence>MEQVAYKINDVDNVATALTPIQTGKVSVRGCGNDTVIANENINIGHKIALCPISMGDPIIKYGINIGSATQAIKTGDWVHLHVMHSNYDERSSHLDLVTGAPKDVKYE</sequence>
<proteinExistence type="predicted"/>
<protein>
    <submittedName>
        <fullName evidence="3 4">Hydrolase</fullName>
    </submittedName>
</protein>
<dbReference type="Gene3D" id="2.30.130.110">
    <property type="match status" value="1"/>
</dbReference>
<dbReference type="EMBL" id="CP033893">
    <property type="protein sequence ID" value="QDL31126.1"/>
    <property type="molecule type" value="Genomic_DNA"/>
</dbReference>
<keyword evidence="1" id="KW-0456">Lyase</keyword>
<dbReference type="InterPro" id="IPR044144">
    <property type="entry name" value="SAF_UxaA/GarD"/>
</dbReference>
<dbReference type="GeneID" id="29902471"/>
<dbReference type="RefSeq" id="WP_020827811.1">
    <property type="nucleotide sequence ID" value="NZ_CADDTP010000009.1"/>
</dbReference>
<reference evidence="3 5" key="1">
    <citation type="submission" date="2018-11" db="EMBL/GenBank/DDBJ databases">
        <title>The first complete genome of Serratia liquefaciens isolated from metalophyte plant revel distinctness adaptive mechanisms in an extreme habitat.</title>
        <authorList>
            <person name="Caneschi W.L."/>
            <person name="Sanchez A.B."/>
            <person name="Felestrino E.B."/>
            <person name="Assis R.A.B."/>
            <person name="Lemes C.G.C."/>
            <person name="Cordeiro I.F."/>
            <person name="Fonseca N.P."/>
            <person name="Villa M."/>
            <person name="Vieira I.T."/>
            <person name="Moraes L.A."/>
            <person name="Kamino L.H.Y."/>
            <person name="do Carmo F."/>
            <person name="Garcia C.M."/>
            <person name="Almeida N.F."/>
            <person name="Silva R.S."/>
            <person name="Ferro J.A."/>
            <person name="Ferro M.I.T."/>
            <person name="Varani A.M."/>
            <person name="Ferreira R.M."/>
            <person name="dos Santos V.L."/>
            <person name="Silva U.C."/>
            <person name="Setubal J.C."/>
            <person name="Moreira L.M."/>
        </authorList>
    </citation>
    <scope>NUCLEOTIDE SEQUENCE [LARGE SCALE GENOMIC DNA]</scope>
    <source>
        <strain evidence="3 5">FG3</strain>
    </source>
</reference>
<dbReference type="GO" id="GO:0016787">
    <property type="term" value="F:hydrolase activity"/>
    <property type="evidence" value="ECO:0007669"/>
    <property type="project" value="UniProtKB-KW"/>
</dbReference>
<dbReference type="Proteomes" id="UP000595237">
    <property type="component" value="Chromosome"/>
</dbReference>
<dbReference type="AlphaFoldDB" id="A0A379YLV2"/>
<reference evidence="4 6" key="2">
    <citation type="submission" date="2021-01" db="EMBL/GenBank/DDBJ databases">
        <title>FDA dAtabase for Regulatory Grade micrObial Sequences (FDA-ARGOS): Supporting development and validation of Infectious Disease Dx tests.</title>
        <authorList>
            <person name="Blissenbach B."/>
            <person name="Krut O."/>
            <person name="Tallon L."/>
            <person name="Sadzewicz L."/>
            <person name="Zhao X."/>
            <person name="Boylan J."/>
            <person name="Ott S."/>
            <person name="Bowen H."/>
            <person name="Vavikolanu K."/>
            <person name="Mehta A."/>
            <person name="Aluvathingal J."/>
            <person name="Nadendla S."/>
            <person name="Yan Y."/>
            <person name="Sichtig H."/>
        </authorList>
    </citation>
    <scope>NUCLEOTIDE SEQUENCE [LARGE SCALE GENOMIC DNA]</scope>
    <source>
        <strain evidence="4 6">FDAARGOS_1081</strain>
    </source>
</reference>
<name>A0A379YLV2_SERLI</name>
<evidence type="ECO:0000313" key="6">
    <source>
        <dbReference type="Proteomes" id="UP000595237"/>
    </source>
</evidence>
<dbReference type="GO" id="GO:0019698">
    <property type="term" value="P:D-galacturonate catabolic process"/>
    <property type="evidence" value="ECO:0007669"/>
    <property type="project" value="TreeGrafter"/>
</dbReference>
<evidence type="ECO:0000313" key="3">
    <source>
        <dbReference type="EMBL" id="QDL31126.1"/>
    </source>
</evidence>
<dbReference type="InterPro" id="IPR052172">
    <property type="entry name" value="UxaA_altronate/galactarate_dh"/>
</dbReference>
<gene>
    <name evidence="3" type="ORF">EGO53_04700</name>
    <name evidence="4" type="ORF">I6I38_06965</name>
</gene>
<evidence type="ECO:0000313" key="5">
    <source>
        <dbReference type="Proteomes" id="UP000317572"/>
    </source>
</evidence>
<accession>A0A515CSI6</accession>
<keyword evidence="3" id="KW-0378">Hydrolase</keyword>
<dbReference type="Proteomes" id="UP000317572">
    <property type="component" value="Chromosome"/>
</dbReference>
<dbReference type="EMBL" id="CP068148">
    <property type="protein sequence ID" value="QQU56728.1"/>
    <property type="molecule type" value="Genomic_DNA"/>
</dbReference>
<dbReference type="CDD" id="cd11613">
    <property type="entry name" value="SAF_AH_GD"/>
    <property type="match status" value="1"/>
</dbReference>
<keyword evidence="6" id="KW-1185">Reference proteome</keyword>